<reference evidence="1" key="1">
    <citation type="submission" date="2022-10" db="EMBL/GenBank/DDBJ databases">
        <authorList>
            <person name="Hyden B.L."/>
            <person name="Feng K."/>
            <person name="Yates T."/>
            <person name="Jawdy S."/>
            <person name="Smart L.B."/>
            <person name="Muchero W."/>
        </authorList>
    </citation>
    <scope>NUCLEOTIDE SEQUENCE</scope>
    <source>
        <tissue evidence="1">Shoot tip</tissue>
    </source>
</reference>
<accession>A0ABQ9BI47</accession>
<sequence>MESKECVLTTDGLWESQETKQVSAIHFAMTFSSPIPCIPVELLDWQHYFWEHQESVPCYQKSRVGKTSKAYDHLSRPVYDEMNLLKPWCTRTASEFIHYVLAKFTQMFGHCSTPVATSQNPVE</sequence>
<dbReference type="Proteomes" id="UP001141253">
    <property type="component" value="Chromosome 6"/>
</dbReference>
<comment type="caution">
    <text evidence="1">The sequence shown here is derived from an EMBL/GenBank/DDBJ whole genome shotgun (WGS) entry which is preliminary data.</text>
</comment>
<evidence type="ECO:0000313" key="1">
    <source>
        <dbReference type="EMBL" id="KAJ6382680.1"/>
    </source>
</evidence>
<keyword evidence="2" id="KW-1185">Reference proteome</keyword>
<reference evidence="1" key="2">
    <citation type="journal article" date="2023" name="Int. J. Mol. Sci.">
        <title>De Novo Assembly and Annotation of 11 Diverse Shrub Willow (Salix) Genomes Reveals Novel Gene Organization in Sex-Linked Regions.</title>
        <authorList>
            <person name="Hyden B."/>
            <person name="Feng K."/>
            <person name="Yates T.B."/>
            <person name="Jawdy S."/>
            <person name="Cereghino C."/>
            <person name="Smart L.B."/>
            <person name="Muchero W."/>
        </authorList>
    </citation>
    <scope>NUCLEOTIDE SEQUENCE</scope>
    <source>
        <tissue evidence="1">Shoot tip</tissue>
    </source>
</reference>
<gene>
    <name evidence="1" type="ORF">OIU77_031168</name>
</gene>
<proteinExistence type="predicted"/>
<evidence type="ECO:0000313" key="2">
    <source>
        <dbReference type="Proteomes" id="UP001141253"/>
    </source>
</evidence>
<organism evidence="1 2">
    <name type="scientific">Salix suchowensis</name>
    <dbReference type="NCBI Taxonomy" id="1278906"/>
    <lineage>
        <taxon>Eukaryota</taxon>
        <taxon>Viridiplantae</taxon>
        <taxon>Streptophyta</taxon>
        <taxon>Embryophyta</taxon>
        <taxon>Tracheophyta</taxon>
        <taxon>Spermatophyta</taxon>
        <taxon>Magnoliopsida</taxon>
        <taxon>eudicotyledons</taxon>
        <taxon>Gunneridae</taxon>
        <taxon>Pentapetalae</taxon>
        <taxon>rosids</taxon>
        <taxon>fabids</taxon>
        <taxon>Malpighiales</taxon>
        <taxon>Salicaceae</taxon>
        <taxon>Saliceae</taxon>
        <taxon>Salix</taxon>
    </lineage>
</organism>
<dbReference type="EMBL" id="JAPFFI010000009">
    <property type="protein sequence ID" value="KAJ6382680.1"/>
    <property type="molecule type" value="Genomic_DNA"/>
</dbReference>
<protein>
    <submittedName>
        <fullName evidence="1">Uncharacterized protein</fullName>
    </submittedName>
</protein>
<name>A0ABQ9BI47_9ROSI</name>